<evidence type="ECO:0000259" key="9">
    <source>
        <dbReference type="SMART" id="SM00382"/>
    </source>
</evidence>
<feature type="domain" description="AAA+ ATPase" evidence="9">
    <location>
        <begin position="161"/>
        <end position="342"/>
    </location>
</feature>
<evidence type="ECO:0000313" key="11">
    <source>
        <dbReference type="Proteomes" id="UP000032809"/>
    </source>
</evidence>
<dbReference type="Pfam" id="PF02874">
    <property type="entry name" value="ATP-synt_ab_N"/>
    <property type="match status" value="1"/>
</dbReference>
<name>A0A0C7P052_DEFTU</name>
<dbReference type="STRING" id="1006576.DTL3_1629"/>
<reference evidence="11" key="1">
    <citation type="submission" date="2014-11" db="EMBL/GenBank/DDBJ databases">
        <authorList>
            <person name="Wibberg D."/>
        </authorList>
    </citation>
    <scope>NUCLEOTIDE SEQUENCE [LARGE SCALE GENOMIC DNA]</scope>
    <source>
        <strain evidence="11">L3</strain>
    </source>
</reference>
<dbReference type="InterPro" id="IPR027417">
    <property type="entry name" value="P-loop_NTPase"/>
</dbReference>
<organism evidence="10 11">
    <name type="scientific">Defluviitoga tunisiensis</name>
    <dbReference type="NCBI Taxonomy" id="1006576"/>
    <lineage>
        <taxon>Bacteria</taxon>
        <taxon>Thermotogati</taxon>
        <taxon>Thermotogota</taxon>
        <taxon>Thermotogae</taxon>
        <taxon>Petrotogales</taxon>
        <taxon>Petrotogaceae</taxon>
        <taxon>Defluviitoga</taxon>
    </lineage>
</organism>
<evidence type="ECO:0000256" key="7">
    <source>
        <dbReference type="ARBA" id="ARBA00022967"/>
    </source>
</evidence>
<dbReference type="InterPro" id="IPR040627">
    <property type="entry name" value="T3SS_ATPase_C"/>
</dbReference>
<dbReference type="Proteomes" id="UP000032809">
    <property type="component" value="Chromosome I"/>
</dbReference>
<comment type="subcellular location">
    <subcellularLocation>
        <location evidence="1">Cytoplasm</location>
    </subcellularLocation>
</comment>
<keyword evidence="4" id="KW-0547">Nucleotide-binding</keyword>
<dbReference type="GO" id="GO:0008564">
    <property type="term" value="F:protein-exporting ATPase activity"/>
    <property type="evidence" value="ECO:0007669"/>
    <property type="project" value="UniProtKB-EC"/>
</dbReference>
<gene>
    <name evidence="10" type="primary">fliI</name>
    <name evidence="10" type="ORF">DTL3_1629</name>
</gene>
<dbReference type="GO" id="GO:0005737">
    <property type="term" value="C:cytoplasm"/>
    <property type="evidence" value="ECO:0007669"/>
    <property type="project" value="UniProtKB-SubCell"/>
</dbReference>
<accession>A0A0C7P052</accession>
<keyword evidence="3" id="KW-0963">Cytoplasm</keyword>
<dbReference type="InterPro" id="IPR004100">
    <property type="entry name" value="ATPase_F1/V1/A1_a/bsu_N"/>
</dbReference>
<dbReference type="GO" id="GO:0005524">
    <property type="term" value="F:ATP binding"/>
    <property type="evidence" value="ECO:0007669"/>
    <property type="project" value="UniProtKB-KW"/>
</dbReference>
<dbReference type="Pfam" id="PF18269">
    <property type="entry name" value="T3SS_ATPase_C"/>
    <property type="match status" value="1"/>
</dbReference>
<evidence type="ECO:0000256" key="3">
    <source>
        <dbReference type="ARBA" id="ARBA00022490"/>
    </source>
</evidence>
<evidence type="ECO:0000256" key="2">
    <source>
        <dbReference type="ARBA" id="ARBA00022448"/>
    </source>
</evidence>
<dbReference type="InterPro" id="IPR020003">
    <property type="entry name" value="ATPase_a/bsu_AS"/>
</dbReference>
<dbReference type="EMBL" id="LN824141">
    <property type="protein sequence ID" value="CEP78918.1"/>
    <property type="molecule type" value="Genomic_DNA"/>
</dbReference>
<dbReference type="PROSITE" id="PS00152">
    <property type="entry name" value="ATPASE_ALPHA_BETA"/>
    <property type="match status" value="1"/>
</dbReference>
<dbReference type="GO" id="GO:0046933">
    <property type="term" value="F:proton-transporting ATP synthase activity, rotational mechanism"/>
    <property type="evidence" value="ECO:0007669"/>
    <property type="project" value="TreeGrafter"/>
</dbReference>
<dbReference type="PATRIC" id="fig|1006576.9.peg.1624"/>
<dbReference type="GO" id="GO:0030254">
    <property type="term" value="P:protein secretion by the type III secretion system"/>
    <property type="evidence" value="ECO:0007669"/>
    <property type="project" value="InterPro"/>
</dbReference>
<dbReference type="RefSeq" id="WP_045088276.1">
    <property type="nucleotide sequence ID" value="NZ_LN824141.1"/>
</dbReference>
<dbReference type="GO" id="GO:0016887">
    <property type="term" value="F:ATP hydrolysis activity"/>
    <property type="evidence" value="ECO:0007669"/>
    <property type="project" value="InterPro"/>
</dbReference>
<evidence type="ECO:0000313" key="10">
    <source>
        <dbReference type="EMBL" id="CEP78918.1"/>
    </source>
</evidence>
<dbReference type="InterPro" id="IPR003593">
    <property type="entry name" value="AAA+_ATPase"/>
</dbReference>
<keyword evidence="10" id="KW-0378">Hydrolase</keyword>
<proteinExistence type="predicted"/>
<dbReference type="PANTHER" id="PTHR15184:SF9">
    <property type="entry name" value="SPI-1 TYPE 3 SECRETION SYSTEM ATPASE"/>
    <property type="match status" value="1"/>
</dbReference>
<dbReference type="EC" id="3.6.3.14" evidence="10"/>
<keyword evidence="11" id="KW-1185">Reference proteome</keyword>
<protein>
    <submittedName>
        <fullName evidence="10">Flagellum-specific ATP synthase</fullName>
        <ecNumber evidence="10">3.6.3.14</ecNumber>
    </submittedName>
</protein>
<dbReference type="NCBIfam" id="TIGR01026">
    <property type="entry name" value="fliI_yscN"/>
    <property type="match status" value="1"/>
</dbReference>
<dbReference type="PANTHER" id="PTHR15184">
    <property type="entry name" value="ATP SYNTHASE"/>
    <property type="match status" value="1"/>
</dbReference>
<keyword evidence="2" id="KW-0813">Transport</keyword>
<dbReference type="InterPro" id="IPR000194">
    <property type="entry name" value="ATPase_F1/V1/A1_a/bsu_nucl-bd"/>
</dbReference>
<dbReference type="InterPro" id="IPR005714">
    <property type="entry name" value="ATPase_T3SS_FliI/YscN"/>
</dbReference>
<dbReference type="OrthoDB" id="9803053at2"/>
<dbReference type="CDD" id="cd01136">
    <property type="entry name" value="ATPase_flagellum-secretory_path_III"/>
    <property type="match status" value="1"/>
</dbReference>
<sequence length="448" mass="49086">MKKVTFENSLKSFEKKIESRPLFAQLGKVSRIIGVTIESTGPNSAIGDLCKIKLRDGTTVLAETVGFSDNKVLLMPLEDVGGLYVGAPVEKVEDKITIKVGTDLLGHVLDGIGRPIDGNKIKHYENKSIYSSAPNPLVRKRIKEPLSVGVRAIDGFLTLGKGQRIGIMAGSGVGKSTLLGMIARNTSADINVIGLIGERGREVREFIEKDLGEEGLKRSILVVSTSDSPALLRVKALYTATTIAEYFRDLGYDVLMMVDSITRWAMAQREIGLSIGEPPTTRGYTPSVFANMPKILERAGNSVDGSMTAIYTVLVEADDMNDPIGDSVRSIVDGHIVLSRKLADSSHYPPIDILASVSRLMTEVADKEHLEASKFIKDIYASYIDSKDLIEVGAYKKGSNPKVDVALAEIENINNFLRQDIYEKTDYKETLAMLIDIQNRCKKMVDQN</sequence>
<dbReference type="InterPro" id="IPR050053">
    <property type="entry name" value="ATPase_alpha/beta_chains"/>
</dbReference>
<comment type="catalytic activity">
    <reaction evidence="8">
        <text>ATP + H2O + cellular proteinSide 1 = ADP + phosphate + cellular proteinSide 2.</text>
        <dbReference type="EC" id="7.4.2.8"/>
    </reaction>
</comment>
<dbReference type="CDD" id="cd18117">
    <property type="entry name" value="ATP-synt_flagellum-secretory_path_III_N"/>
    <property type="match status" value="1"/>
</dbReference>
<dbReference type="KEGG" id="dtn:DTL3_1629"/>
<dbReference type="HOGENOM" id="CLU_022398_5_1_0"/>
<dbReference type="AlphaFoldDB" id="A0A0C7P052"/>
<evidence type="ECO:0000256" key="4">
    <source>
        <dbReference type="ARBA" id="ARBA00022741"/>
    </source>
</evidence>
<evidence type="ECO:0000256" key="5">
    <source>
        <dbReference type="ARBA" id="ARBA00022840"/>
    </source>
</evidence>
<dbReference type="Gene3D" id="3.40.50.12240">
    <property type="match status" value="1"/>
</dbReference>
<dbReference type="GO" id="GO:0030257">
    <property type="term" value="C:type III protein secretion system complex"/>
    <property type="evidence" value="ECO:0007669"/>
    <property type="project" value="InterPro"/>
</dbReference>
<evidence type="ECO:0000256" key="6">
    <source>
        <dbReference type="ARBA" id="ARBA00022927"/>
    </source>
</evidence>
<dbReference type="Pfam" id="PF00006">
    <property type="entry name" value="ATP-synt_ab"/>
    <property type="match status" value="1"/>
</dbReference>
<keyword evidence="5" id="KW-0067">ATP-binding</keyword>
<keyword evidence="7" id="KW-1278">Translocase</keyword>
<dbReference type="FunFam" id="3.40.50.12240:FF:000002">
    <property type="entry name" value="Flagellum-specific ATP synthase FliI"/>
    <property type="match status" value="1"/>
</dbReference>
<evidence type="ECO:0000256" key="1">
    <source>
        <dbReference type="ARBA" id="ARBA00004496"/>
    </source>
</evidence>
<dbReference type="SUPFAM" id="SSF52540">
    <property type="entry name" value="P-loop containing nucleoside triphosphate hydrolases"/>
    <property type="match status" value="1"/>
</dbReference>
<dbReference type="SMART" id="SM00382">
    <property type="entry name" value="AAA"/>
    <property type="match status" value="1"/>
</dbReference>
<keyword evidence="6" id="KW-0653">Protein transport</keyword>
<evidence type="ECO:0000256" key="8">
    <source>
        <dbReference type="ARBA" id="ARBA00034006"/>
    </source>
</evidence>